<evidence type="ECO:0000259" key="3">
    <source>
        <dbReference type="PROSITE" id="PS50977"/>
    </source>
</evidence>
<reference evidence="4 5" key="1">
    <citation type="submission" date="2019-08" db="EMBL/GenBank/DDBJ databases">
        <authorList>
            <person name="Dong K."/>
        </authorList>
    </citation>
    <scope>NUCLEOTIDE SEQUENCE [LARGE SCALE GENOMIC DNA]</scope>
    <source>
        <strain evidence="4 5">K-1</strain>
    </source>
</reference>
<dbReference type="Gene3D" id="1.10.357.10">
    <property type="entry name" value="Tetracycline Repressor, domain 2"/>
    <property type="match status" value="1"/>
</dbReference>
<evidence type="ECO:0000313" key="4">
    <source>
        <dbReference type="EMBL" id="TXK08366.1"/>
    </source>
</evidence>
<dbReference type="SUPFAM" id="SSF46689">
    <property type="entry name" value="Homeodomain-like"/>
    <property type="match status" value="1"/>
</dbReference>
<sequence length="183" mass="19725">MTDTRSRALDAAVTLVGEQGIRALTHARVDERAGLPKGSTSNWFRTRHALVAGVTAWIAERERADFAAASGDAPRDADELIDAFSAMVAAETGPFASRSRARYAMFLEGAADPELLAPLLAQRAAFEEWMRALLAGIGITPDHDLTRATMAGLEGLVLHRLTVDPNAEIRPVVARIVRGARVR</sequence>
<dbReference type="InterPro" id="IPR041583">
    <property type="entry name" value="TetR_C_31"/>
</dbReference>
<dbReference type="OrthoDB" id="7506349at2"/>
<dbReference type="InterPro" id="IPR001647">
    <property type="entry name" value="HTH_TetR"/>
</dbReference>
<feature type="DNA-binding region" description="H-T-H motif" evidence="2">
    <location>
        <begin position="25"/>
        <end position="44"/>
    </location>
</feature>
<protein>
    <submittedName>
        <fullName evidence="4">TetR family transcriptional regulator</fullName>
    </submittedName>
</protein>
<accession>A0A5C8HUQ6</accession>
<dbReference type="AlphaFoldDB" id="A0A5C8HUQ6"/>
<proteinExistence type="predicted"/>
<evidence type="ECO:0000313" key="5">
    <source>
        <dbReference type="Proteomes" id="UP000321949"/>
    </source>
</evidence>
<name>A0A5C8HUQ6_9MICO</name>
<comment type="caution">
    <text evidence="4">The sequence shown here is derived from an EMBL/GenBank/DDBJ whole genome shotgun (WGS) entry which is preliminary data.</text>
</comment>
<dbReference type="Proteomes" id="UP000321949">
    <property type="component" value="Unassembled WGS sequence"/>
</dbReference>
<feature type="domain" description="HTH tetR-type" evidence="3">
    <location>
        <begin position="2"/>
        <end position="62"/>
    </location>
</feature>
<organism evidence="4 5">
    <name type="scientific">Microbacterium saccharophilum</name>
    <dbReference type="NCBI Taxonomy" id="1213358"/>
    <lineage>
        <taxon>Bacteria</taxon>
        <taxon>Bacillati</taxon>
        <taxon>Actinomycetota</taxon>
        <taxon>Actinomycetes</taxon>
        <taxon>Micrococcales</taxon>
        <taxon>Microbacteriaceae</taxon>
        <taxon>Microbacterium</taxon>
    </lineage>
</organism>
<dbReference type="InterPro" id="IPR009057">
    <property type="entry name" value="Homeodomain-like_sf"/>
</dbReference>
<dbReference type="GO" id="GO:0003677">
    <property type="term" value="F:DNA binding"/>
    <property type="evidence" value="ECO:0007669"/>
    <property type="project" value="UniProtKB-UniRule"/>
</dbReference>
<dbReference type="EMBL" id="VRSX01000008">
    <property type="protein sequence ID" value="TXK08366.1"/>
    <property type="molecule type" value="Genomic_DNA"/>
</dbReference>
<keyword evidence="1 2" id="KW-0238">DNA-binding</keyword>
<gene>
    <name evidence="4" type="ORF">FVP74_14035</name>
</gene>
<evidence type="ECO:0000256" key="2">
    <source>
        <dbReference type="PROSITE-ProRule" id="PRU00335"/>
    </source>
</evidence>
<keyword evidence="5" id="KW-1185">Reference proteome</keyword>
<dbReference type="PROSITE" id="PS50977">
    <property type="entry name" value="HTH_TETR_2"/>
    <property type="match status" value="1"/>
</dbReference>
<evidence type="ECO:0000256" key="1">
    <source>
        <dbReference type="ARBA" id="ARBA00023125"/>
    </source>
</evidence>
<dbReference type="RefSeq" id="WP_147051043.1">
    <property type="nucleotide sequence ID" value="NZ_BKAH01000011.1"/>
</dbReference>
<dbReference type="Pfam" id="PF17940">
    <property type="entry name" value="TetR_C_31"/>
    <property type="match status" value="1"/>
</dbReference>